<dbReference type="GO" id="GO:0008270">
    <property type="term" value="F:zinc ion binding"/>
    <property type="evidence" value="ECO:0007669"/>
    <property type="project" value="UniProtKB-KW"/>
</dbReference>
<evidence type="ECO:0000259" key="4">
    <source>
        <dbReference type="PROSITE" id="PS50089"/>
    </source>
</evidence>
<dbReference type="Gene3D" id="3.30.40.10">
    <property type="entry name" value="Zinc/RING finger domain, C3HC4 (zinc finger)"/>
    <property type="match status" value="1"/>
</dbReference>
<keyword evidence="1 3" id="KW-0479">Metal-binding</keyword>
<evidence type="ECO:0000313" key="6">
    <source>
        <dbReference type="Proteomes" id="UP001497497"/>
    </source>
</evidence>
<dbReference type="InterPro" id="IPR001841">
    <property type="entry name" value="Znf_RING"/>
</dbReference>
<reference evidence="5 6" key="1">
    <citation type="submission" date="2024-04" db="EMBL/GenBank/DDBJ databases">
        <authorList>
            <consortium name="Genoscope - CEA"/>
            <person name="William W."/>
        </authorList>
    </citation>
    <scope>NUCLEOTIDE SEQUENCE [LARGE SCALE GENOMIC DNA]</scope>
</reference>
<evidence type="ECO:0000313" key="5">
    <source>
        <dbReference type="EMBL" id="CAL1542930.1"/>
    </source>
</evidence>
<dbReference type="InterPro" id="IPR013083">
    <property type="entry name" value="Znf_RING/FYVE/PHD"/>
</dbReference>
<evidence type="ECO:0000256" key="3">
    <source>
        <dbReference type="PROSITE-ProRule" id="PRU00175"/>
    </source>
</evidence>
<keyword evidence="2" id="KW-0862">Zinc</keyword>
<evidence type="ECO:0000256" key="2">
    <source>
        <dbReference type="ARBA" id="ARBA00022833"/>
    </source>
</evidence>
<keyword evidence="6" id="KW-1185">Reference proteome</keyword>
<sequence length="353" mass="38877">MASALVENGLEMDFLENSLAINNQHSTFGYSRPTAVKNGARAKIKLPLRSSHTSLSSALIENIHAPGNEDALIKIMAELPLTATREIYAKYMSAISSVSQFESLPLNFVIFCANDMETNGEIIKCEPLLSKCENLRQCLPLKFIDRLKEKLNDLSLQDREALTTSGLSPGGHNFRNISAVVASTNEIGSYIRSDFEFLSNDAVDGLSSSTERSNVLRENSTSPRSIEASLGSYNFANALAYGPEMLEENENRRTDSQTETLFGQKHTLVGESNNIESRERKANSSIMEALLAVTNENKLLEDCKLCVKCRDKPRGITFLPCGHFTMCRECAGPTYICSTCNKSVLATVDTFLS</sequence>
<dbReference type="Pfam" id="PF13920">
    <property type="entry name" value="zf-C3HC4_3"/>
    <property type="match status" value="1"/>
</dbReference>
<name>A0AAV2IBB1_LYMST</name>
<feature type="domain" description="RING-type" evidence="4">
    <location>
        <begin position="303"/>
        <end position="341"/>
    </location>
</feature>
<comment type="caution">
    <text evidence="5">The sequence shown here is derived from an EMBL/GenBank/DDBJ whole genome shotgun (WGS) entry which is preliminary data.</text>
</comment>
<dbReference type="EMBL" id="CAXITT010000515">
    <property type="protein sequence ID" value="CAL1542930.1"/>
    <property type="molecule type" value="Genomic_DNA"/>
</dbReference>
<proteinExistence type="predicted"/>
<gene>
    <name evidence="5" type="ORF">GSLYS_00016464001</name>
</gene>
<dbReference type="Proteomes" id="UP001497497">
    <property type="component" value="Unassembled WGS sequence"/>
</dbReference>
<protein>
    <recommendedName>
        <fullName evidence="4">RING-type domain-containing protein</fullName>
    </recommendedName>
</protein>
<organism evidence="5 6">
    <name type="scientific">Lymnaea stagnalis</name>
    <name type="common">Great pond snail</name>
    <name type="synonym">Helix stagnalis</name>
    <dbReference type="NCBI Taxonomy" id="6523"/>
    <lineage>
        <taxon>Eukaryota</taxon>
        <taxon>Metazoa</taxon>
        <taxon>Spiralia</taxon>
        <taxon>Lophotrochozoa</taxon>
        <taxon>Mollusca</taxon>
        <taxon>Gastropoda</taxon>
        <taxon>Heterobranchia</taxon>
        <taxon>Euthyneura</taxon>
        <taxon>Panpulmonata</taxon>
        <taxon>Hygrophila</taxon>
        <taxon>Lymnaeoidea</taxon>
        <taxon>Lymnaeidae</taxon>
        <taxon>Lymnaea</taxon>
    </lineage>
</organism>
<keyword evidence="1 3" id="KW-0863">Zinc-finger</keyword>
<dbReference type="AlphaFoldDB" id="A0AAV2IBB1"/>
<accession>A0AAV2IBB1</accession>
<dbReference type="PROSITE" id="PS50089">
    <property type="entry name" value="ZF_RING_2"/>
    <property type="match status" value="1"/>
</dbReference>
<evidence type="ECO:0000256" key="1">
    <source>
        <dbReference type="ARBA" id="ARBA00022771"/>
    </source>
</evidence>